<name>D5UFD0_CELFN</name>
<evidence type="ECO:0000256" key="1">
    <source>
        <dbReference type="SAM" id="MobiDB-lite"/>
    </source>
</evidence>
<feature type="transmembrane region" description="Helical" evidence="2">
    <location>
        <begin position="95"/>
        <end position="113"/>
    </location>
</feature>
<dbReference type="InterPro" id="IPR050879">
    <property type="entry name" value="Acyltransferase_3"/>
</dbReference>
<feature type="transmembrane region" description="Helical" evidence="2">
    <location>
        <begin position="54"/>
        <end position="74"/>
    </location>
</feature>
<gene>
    <name evidence="4" type="ordered locus">Cfla_2032</name>
</gene>
<dbReference type="eggNOG" id="COG1835">
    <property type="taxonomic scope" value="Bacteria"/>
</dbReference>
<dbReference type="PANTHER" id="PTHR23028:SF131">
    <property type="entry name" value="BLR2367 PROTEIN"/>
    <property type="match status" value="1"/>
</dbReference>
<evidence type="ECO:0000313" key="5">
    <source>
        <dbReference type="Proteomes" id="UP000000849"/>
    </source>
</evidence>
<dbReference type="HOGENOM" id="CLU_005679_2_1_11"/>
<dbReference type="GO" id="GO:0016747">
    <property type="term" value="F:acyltransferase activity, transferring groups other than amino-acyl groups"/>
    <property type="evidence" value="ECO:0007669"/>
    <property type="project" value="InterPro"/>
</dbReference>
<feature type="transmembrane region" description="Helical" evidence="2">
    <location>
        <begin position="206"/>
        <end position="223"/>
    </location>
</feature>
<dbReference type="PANTHER" id="PTHR23028">
    <property type="entry name" value="ACETYLTRANSFERASE"/>
    <property type="match status" value="1"/>
</dbReference>
<dbReference type="RefSeq" id="WP_013117261.1">
    <property type="nucleotide sequence ID" value="NC_014151.1"/>
</dbReference>
<keyword evidence="2" id="KW-0472">Membrane</keyword>
<dbReference type="AlphaFoldDB" id="D5UFD0"/>
<feature type="transmembrane region" description="Helical" evidence="2">
    <location>
        <begin position="262"/>
        <end position="281"/>
    </location>
</feature>
<accession>D5UFD0</accession>
<feature type="domain" description="Acyltransferase 3" evidence="3">
    <location>
        <begin position="17"/>
        <end position="348"/>
    </location>
</feature>
<dbReference type="InterPro" id="IPR002656">
    <property type="entry name" value="Acyl_transf_3_dom"/>
</dbReference>
<keyword evidence="5" id="KW-1185">Reference proteome</keyword>
<protein>
    <submittedName>
        <fullName evidence="4">Acyltransferase 3</fullName>
    </submittedName>
</protein>
<feature type="transmembrane region" description="Helical" evidence="2">
    <location>
        <begin position="334"/>
        <end position="355"/>
    </location>
</feature>
<evidence type="ECO:0000313" key="4">
    <source>
        <dbReference type="EMBL" id="ADG74927.1"/>
    </source>
</evidence>
<evidence type="ECO:0000259" key="3">
    <source>
        <dbReference type="Pfam" id="PF01757"/>
    </source>
</evidence>
<keyword evidence="2" id="KW-1133">Transmembrane helix</keyword>
<dbReference type="KEGG" id="cfl:Cfla_2032"/>
<sequence length="402" mass="44132">MRVFALTGASAGRLEPLDGVRGLAAAGVALFWHYQHFQPAVAPFAEKAYWLHHYGARLVDLFFVLSGVVFAYVYRDRLRDRAISLREYVVLRFSRLYPLHVITLVAVAVLQVVRLQQGQPFFVYTANDVRTFVLNVLFLQKGWVDVPYSFNAPSWSVSVEIMAYLVFFAALVAVGRRVSNVVVFALLAIVGLTLVTSPPWGPFNGLTGRVILGFFVGCLLFDLHERAARAGRSGVLGAAAATVLLVVGAIGVLVGHEAFGDPYLVYVLVIFPAVVLVSLNVAPVRWVLSLRPFVYLGVLSYSLYMLHFPVQLAIVTTQSALGLEIDFAARRAWLVYTLLCLVAAAASYHLVELPLQRRIRARASRPRATEHPPVGPTPRSDTAAPLREAPVPAGSGLPTRRE</sequence>
<feature type="region of interest" description="Disordered" evidence="1">
    <location>
        <begin position="363"/>
        <end position="402"/>
    </location>
</feature>
<reference evidence="4 5" key="1">
    <citation type="journal article" date="2010" name="Stand. Genomic Sci.">
        <title>Complete genome sequence of Cellulomonas flavigena type strain (134).</title>
        <authorList>
            <person name="Abt B."/>
            <person name="Foster B."/>
            <person name="Lapidus A."/>
            <person name="Clum A."/>
            <person name="Sun H."/>
            <person name="Pukall R."/>
            <person name="Lucas S."/>
            <person name="Glavina Del Rio T."/>
            <person name="Nolan M."/>
            <person name="Tice H."/>
            <person name="Cheng J.F."/>
            <person name="Pitluck S."/>
            <person name="Liolios K."/>
            <person name="Ivanova N."/>
            <person name="Mavromatis K."/>
            <person name="Ovchinnikova G."/>
            <person name="Pati A."/>
            <person name="Goodwin L."/>
            <person name="Chen A."/>
            <person name="Palaniappan K."/>
            <person name="Land M."/>
            <person name="Hauser L."/>
            <person name="Chang Y.J."/>
            <person name="Jeffries C.D."/>
            <person name="Rohde M."/>
            <person name="Goker M."/>
            <person name="Woyke T."/>
            <person name="Bristow J."/>
            <person name="Eisen J.A."/>
            <person name="Markowitz V."/>
            <person name="Hugenholtz P."/>
            <person name="Kyrpides N.C."/>
            <person name="Klenk H.P."/>
        </authorList>
    </citation>
    <scope>NUCLEOTIDE SEQUENCE [LARGE SCALE GENOMIC DNA]</scope>
    <source>
        <strain evidence="5">ATCC 482 / DSM 20109 / BCRC 11376 / JCM 18109 / NBRC 3775 / NCIMB 8073 / NRS 134</strain>
    </source>
</reference>
<organism evidence="4 5">
    <name type="scientific">Cellulomonas flavigena (strain ATCC 482 / DSM 20109 / BCRC 11376 / JCM 18109 / NBRC 3775 / NCIMB 8073 / NRS 134)</name>
    <dbReference type="NCBI Taxonomy" id="446466"/>
    <lineage>
        <taxon>Bacteria</taxon>
        <taxon>Bacillati</taxon>
        <taxon>Actinomycetota</taxon>
        <taxon>Actinomycetes</taxon>
        <taxon>Micrococcales</taxon>
        <taxon>Cellulomonadaceae</taxon>
        <taxon>Cellulomonas</taxon>
    </lineage>
</organism>
<dbReference type="GO" id="GO:0000271">
    <property type="term" value="P:polysaccharide biosynthetic process"/>
    <property type="evidence" value="ECO:0007669"/>
    <property type="project" value="TreeGrafter"/>
</dbReference>
<dbReference type="EMBL" id="CP001964">
    <property type="protein sequence ID" value="ADG74927.1"/>
    <property type="molecule type" value="Genomic_DNA"/>
</dbReference>
<keyword evidence="4" id="KW-0808">Transferase</keyword>
<dbReference type="Proteomes" id="UP000000849">
    <property type="component" value="Chromosome"/>
</dbReference>
<dbReference type="GO" id="GO:0016020">
    <property type="term" value="C:membrane"/>
    <property type="evidence" value="ECO:0007669"/>
    <property type="project" value="TreeGrafter"/>
</dbReference>
<keyword evidence="2" id="KW-0812">Transmembrane</keyword>
<proteinExistence type="predicted"/>
<feature type="transmembrane region" description="Helical" evidence="2">
    <location>
        <begin position="181"/>
        <end position="200"/>
    </location>
</feature>
<dbReference type="Pfam" id="PF01757">
    <property type="entry name" value="Acyl_transf_3"/>
    <property type="match status" value="1"/>
</dbReference>
<feature type="transmembrane region" description="Helical" evidence="2">
    <location>
        <begin position="155"/>
        <end position="174"/>
    </location>
</feature>
<keyword evidence="4" id="KW-0012">Acyltransferase</keyword>
<feature type="transmembrane region" description="Helical" evidence="2">
    <location>
        <begin position="293"/>
        <end position="314"/>
    </location>
</feature>
<feature type="transmembrane region" description="Helical" evidence="2">
    <location>
        <begin position="235"/>
        <end position="256"/>
    </location>
</feature>
<evidence type="ECO:0000256" key="2">
    <source>
        <dbReference type="SAM" id="Phobius"/>
    </source>
</evidence>